<keyword evidence="1" id="KW-0560">Oxidoreductase</keyword>
<evidence type="ECO:0000259" key="3">
    <source>
        <dbReference type="Pfam" id="PF00248"/>
    </source>
</evidence>
<dbReference type="InterPro" id="IPR050523">
    <property type="entry name" value="AKR_Detox_Biosynth"/>
</dbReference>
<dbReference type="GO" id="GO:0016491">
    <property type="term" value="F:oxidoreductase activity"/>
    <property type="evidence" value="ECO:0007669"/>
    <property type="project" value="UniProtKB-KW"/>
</dbReference>
<gene>
    <name evidence="4" type="ORF">EW146_g10505</name>
</gene>
<dbReference type="OrthoDB" id="48988at2759"/>
<dbReference type="EMBL" id="SGPL01001418">
    <property type="protein sequence ID" value="THH03112.1"/>
    <property type="molecule type" value="Genomic_DNA"/>
</dbReference>
<evidence type="ECO:0000313" key="5">
    <source>
        <dbReference type="Proteomes" id="UP000310158"/>
    </source>
</evidence>
<dbReference type="AlphaFoldDB" id="A0A4S4KWD1"/>
<evidence type="ECO:0000256" key="1">
    <source>
        <dbReference type="ARBA" id="ARBA00023002"/>
    </source>
</evidence>
<dbReference type="PANTHER" id="PTHR43364">
    <property type="entry name" value="NADH-SPECIFIC METHYLGLYOXAL REDUCTASE-RELATED"/>
    <property type="match status" value="1"/>
</dbReference>
<name>A0A4S4KWD1_9AGAM</name>
<organism evidence="4 5">
    <name type="scientific">Bondarzewia mesenterica</name>
    <dbReference type="NCBI Taxonomy" id="1095465"/>
    <lineage>
        <taxon>Eukaryota</taxon>
        <taxon>Fungi</taxon>
        <taxon>Dikarya</taxon>
        <taxon>Basidiomycota</taxon>
        <taxon>Agaricomycotina</taxon>
        <taxon>Agaricomycetes</taxon>
        <taxon>Russulales</taxon>
        <taxon>Bondarzewiaceae</taxon>
        <taxon>Bondarzewia</taxon>
    </lineage>
</organism>
<protein>
    <recommendedName>
        <fullName evidence="3">NADP-dependent oxidoreductase domain-containing protein</fullName>
    </recommendedName>
</protein>
<dbReference type="PANTHER" id="PTHR43364:SF2">
    <property type="entry name" value="ARYL-ALCOHOL DEHYDROGENASE AAD10-RELATED"/>
    <property type="match status" value="1"/>
</dbReference>
<evidence type="ECO:0000313" key="4">
    <source>
        <dbReference type="EMBL" id="THH03112.1"/>
    </source>
</evidence>
<feature type="domain" description="NADP-dependent oxidoreductase" evidence="3">
    <location>
        <begin position="5"/>
        <end position="315"/>
    </location>
</feature>
<evidence type="ECO:0000256" key="2">
    <source>
        <dbReference type="ARBA" id="ARBA00038157"/>
    </source>
</evidence>
<sequence>IRVSPIQLGAMSIGDKWAASGMGAMDKEGSFRLLDRYFELGGNFVDTANSYQEGSSEEFIGEWMETRGNRDQMVIATKFSSNFKRSDTSVAQKVNYVGNSSKSLYLSVEASLKKLRTQYLDILYVHWWDFGTSIEEMMGGLHHLVAARKVLYLDTPAWVVAQANQYARDHGKTPFSIYQGEWNVMKRSFERDIIPMARNHGMALAPWDVLAAGKIRTDAEETARRESGEKGRMLFDPNQQWERNEDERKMCSALEKVADEIGAGSIQAVAIAYLMHKTTYVFPIVGGRKIEHLEKNIEALEIALSAEQIAFLESVLPFDVGFPHALIGDGTVDSKFVKAAAQIDEWPVAEPIRPVRRSEL</sequence>
<comment type="caution">
    <text evidence="4">The sequence shown here is derived from an EMBL/GenBank/DDBJ whole genome shotgun (WGS) entry which is preliminary data.</text>
</comment>
<comment type="similarity">
    <text evidence="2">Belongs to the aldo/keto reductase family. Aldo/keto reductase 2 subfamily.</text>
</comment>
<reference evidence="4 5" key="1">
    <citation type="submission" date="2019-02" db="EMBL/GenBank/DDBJ databases">
        <title>Genome sequencing of the rare red list fungi Bondarzewia mesenterica.</title>
        <authorList>
            <person name="Buettner E."/>
            <person name="Kellner H."/>
        </authorList>
    </citation>
    <scope>NUCLEOTIDE SEQUENCE [LARGE SCALE GENOMIC DNA]</scope>
    <source>
        <strain evidence="4 5">DSM 108281</strain>
    </source>
</reference>
<keyword evidence="5" id="KW-1185">Reference proteome</keyword>
<proteinExistence type="inferred from homology"/>
<feature type="non-terminal residue" evidence="4">
    <location>
        <position position="1"/>
    </location>
</feature>
<dbReference type="Pfam" id="PF00248">
    <property type="entry name" value="Aldo_ket_red"/>
    <property type="match status" value="1"/>
</dbReference>
<dbReference type="Proteomes" id="UP000310158">
    <property type="component" value="Unassembled WGS sequence"/>
</dbReference>
<dbReference type="SUPFAM" id="SSF51430">
    <property type="entry name" value="NAD(P)-linked oxidoreductase"/>
    <property type="match status" value="1"/>
</dbReference>
<dbReference type="InterPro" id="IPR036812">
    <property type="entry name" value="NAD(P)_OxRdtase_dom_sf"/>
</dbReference>
<accession>A0A4S4KWD1</accession>
<dbReference type="Gene3D" id="3.20.20.100">
    <property type="entry name" value="NADP-dependent oxidoreductase domain"/>
    <property type="match status" value="1"/>
</dbReference>
<dbReference type="InterPro" id="IPR023210">
    <property type="entry name" value="NADP_OxRdtase_dom"/>
</dbReference>